<dbReference type="SUPFAM" id="SSF49265">
    <property type="entry name" value="Fibronectin type III"/>
    <property type="match status" value="1"/>
</dbReference>
<dbReference type="InterPro" id="IPR036116">
    <property type="entry name" value="FN3_sf"/>
</dbReference>
<feature type="domain" description="Fibronectin type-III" evidence="2">
    <location>
        <begin position="464"/>
        <end position="548"/>
    </location>
</feature>
<accession>A0A7U4E8N3</accession>
<dbReference type="RefSeq" id="WP_013931154.1">
    <property type="nucleotide sequence ID" value="NC_015703.1"/>
</dbReference>
<dbReference type="InterPro" id="IPR003961">
    <property type="entry name" value="FN3_dom"/>
</dbReference>
<dbReference type="KEGG" id="rsi:Runsl_5598"/>
<dbReference type="Pfam" id="PF20009">
    <property type="entry name" value="GEVED"/>
    <property type="match status" value="2"/>
</dbReference>
<proteinExistence type="predicted"/>
<organism evidence="3 4">
    <name type="scientific">Runella slithyformis (strain ATCC 29530 / DSM 19594 / LMG 11500 / NCIMB 11436 / LSU 4)</name>
    <dbReference type="NCBI Taxonomy" id="761193"/>
    <lineage>
        <taxon>Bacteria</taxon>
        <taxon>Pseudomonadati</taxon>
        <taxon>Bacteroidota</taxon>
        <taxon>Cytophagia</taxon>
        <taxon>Cytophagales</taxon>
        <taxon>Spirosomataceae</taxon>
        <taxon>Runella</taxon>
    </lineage>
</organism>
<dbReference type="Pfam" id="PF00041">
    <property type="entry name" value="fn3"/>
    <property type="match status" value="1"/>
</dbReference>
<dbReference type="Proteomes" id="UP000000493">
    <property type="component" value="Chromosome"/>
</dbReference>
<dbReference type="SUPFAM" id="SSF55486">
    <property type="entry name" value="Metalloproteases ('zincins'), catalytic domain"/>
    <property type="match status" value="1"/>
</dbReference>
<dbReference type="PANTHER" id="PTHR11905">
    <property type="entry name" value="ADAM A DISINTEGRIN AND METALLOPROTEASE DOMAIN"/>
    <property type="match status" value="1"/>
</dbReference>
<dbReference type="PROSITE" id="PS50853">
    <property type="entry name" value="FN3"/>
    <property type="match status" value="1"/>
</dbReference>
<dbReference type="SMART" id="SM00060">
    <property type="entry name" value="FN3"/>
    <property type="match status" value="1"/>
</dbReference>
<dbReference type="InterPro" id="IPR001590">
    <property type="entry name" value="Peptidase_M12B"/>
</dbReference>
<dbReference type="Pfam" id="PF13688">
    <property type="entry name" value="Reprolysin_5"/>
    <property type="match status" value="1"/>
</dbReference>
<dbReference type="Gene3D" id="2.60.40.10">
    <property type="entry name" value="Immunoglobulins"/>
    <property type="match status" value="1"/>
</dbReference>
<feature type="domain" description="Peptidase M12B" evidence="1">
    <location>
        <begin position="221"/>
        <end position="425"/>
    </location>
</feature>
<dbReference type="EMBL" id="CP002859">
    <property type="protein sequence ID" value="AEI51888.1"/>
    <property type="molecule type" value="Genomic_DNA"/>
</dbReference>
<evidence type="ECO:0000313" key="4">
    <source>
        <dbReference type="Proteomes" id="UP000000493"/>
    </source>
</evidence>
<dbReference type="PANTHER" id="PTHR11905:SF159">
    <property type="entry name" value="ADAM METALLOPROTEASE"/>
    <property type="match status" value="1"/>
</dbReference>
<dbReference type="PROSITE" id="PS50215">
    <property type="entry name" value="ADAM_MEPRO"/>
    <property type="match status" value="1"/>
</dbReference>
<protein>
    <submittedName>
        <fullName evidence="3">Peptidase M12B ADAM/reprolysin</fullName>
    </submittedName>
</protein>
<name>A0A7U4E8N3_RUNSL</name>
<sequence length="1330" mass="140706">MKRPITSCTLWIVCLFIIITKAKSQNNAFGTWLAQARSGQQAVTASPLRLSSKSAQSKLTVNGKNLTDQNVFYTLDDAALTDLTSNPRSALDLSLPQPDGSSVELQLIRIALTTSDFNISTDKQARLPLKTGVHYRGIVKGSNNSLVSVSLFPTEVVGVVHEGSRSRVLGKMKNENLHVFYKEDLIHSQLNFRCPEPTGPTAAFGSLKTNALETQAETGCKVVRLYFEVDYQMYTELGSNISAAANFVLGMFNQVATIYRNDNIYLQISAIKIWTSPDPYTAFNDFDNTWQAFRNQLNGNFNGDIAHLLSTKNASGGGKIGRGQFGSITDNCTIGGINATLCNKAQSVCFSFIYASYQNYPTYNWTVNVVAHETGHNLGSPHTHNCRWPGGPIDNCGGTEGASACPSCIAGPTPPAGGGTIMSYCHQLSGVGINFANGFGPLPADKIRTEIREAASCLMTGSGAPVFLTARNVTSVSAQLSWIPGVCCGDFTVEYRTGTNGTFTTAGSTTALFYTLSGLIPGTVYQWRVKSGCLAEYSEIGTFTTPVSGCLPTYTSNGCTNGLGISHFRLNQQTLSYQSDCGVSNYSVFQNVVPVVQKGDSYAVEITPLTSAATQGAHIWIDSNRNNTFETGELVASYSPTTGILSGSLTVPSGASSGNTYLRVRTFAGVQSANACNAYFSAGETEDYLINIVADTLHTAVSVSAAPTLCVGQPFSVAYGATGTFTGTNTFVAQLSDANGNFAAPTVIGSITGTSSGTLSTTIPMLPEGSGYRIRVISSTPGAGFRADNGIDLLLETCQTAITATPNSLSINYHSAPVHASATLDIQTSNKAFLLPRLSANQISTLTQPTAGSLVFDHSNACVRLYNGNDWRCLSKTALVTETATGTAFPQKPPTTSSARSAATSFCIPSNATGCSDEDGLNSFILNGITLSSASGCGSANGYSYFASPTVYLVKGRTYPFSLTTMYYPQGIALWLDANRDSTFTHPGERLFLTPSPVNGTVTGTLTIPANAATGTMRLRIRTRYNETTLAPCDTYIWGETEDYVVTILDAGTYTFTDLGGAAQVCLGQALTIPFTALGTFTGSNVFTAELSNSTGSFASPLPIGTVAGTVATPIAATVPANISPGNGYKIRVTSNSPATTVSFPANDTMILSGCVAVTNQDSRGVSVNYDGSNIHSSAAMELNVNNKAFLLPRLTNVQIPALASPATGLLVYDLTDNCLRVYDGTQWNCLQTETVPAPIMKASQTAASGNTVSQHIMSTGGLLLSESGTGVIAPAAIAEVRGNRGVLLPRLKTLQRQAITNPTAGMMIYNTDKATLEYFDGSTWIKIRK</sequence>
<dbReference type="CDD" id="cd00063">
    <property type="entry name" value="FN3"/>
    <property type="match status" value="1"/>
</dbReference>
<keyword evidence="4" id="KW-1185">Reference proteome</keyword>
<dbReference type="InterPro" id="IPR013783">
    <property type="entry name" value="Ig-like_fold"/>
</dbReference>
<evidence type="ECO:0000259" key="1">
    <source>
        <dbReference type="PROSITE" id="PS50215"/>
    </source>
</evidence>
<dbReference type="Gene3D" id="3.40.390.10">
    <property type="entry name" value="Collagenase (Catalytic Domain)"/>
    <property type="match status" value="1"/>
</dbReference>
<gene>
    <name evidence="3" type="ordered locus">Runsl_5598</name>
</gene>
<dbReference type="GO" id="GO:0006509">
    <property type="term" value="P:membrane protein ectodomain proteolysis"/>
    <property type="evidence" value="ECO:0007669"/>
    <property type="project" value="TreeGrafter"/>
</dbReference>
<dbReference type="InterPro" id="IPR045474">
    <property type="entry name" value="GEVED"/>
</dbReference>
<dbReference type="GO" id="GO:0004222">
    <property type="term" value="F:metalloendopeptidase activity"/>
    <property type="evidence" value="ECO:0007669"/>
    <property type="project" value="InterPro"/>
</dbReference>
<reference evidence="3 4" key="2">
    <citation type="journal article" date="2012" name="Stand. Genomic Sci.">
        <title>Complete genome sequence of the aquatic bacterium Runella slithyformis type strain (LSU 4(T)).</title>
        <authorList>
            <person name="Copeland A."/>
            <person name="Zhang X."/>
            <person name="Misra M."/>
            <person name="Lapidus A."/>
            <person name="Nolan M."/>
            <person name="Lucas S."/>
            <person name="Deshpande S."/>
            <person name="Cheng J.F."/>
            <person name="Tapia R."/>
            <person name="Goodwin L.A."/>
            <person name="Pitluck S."/>
            <person name="Liolios K."/>
            <person name="Pagani I."/>
            <person name="Ivanova N."/>
            <person name="Mikhailova N."/>
            <person name="Pati A."/>
            <person name="Chen A."/>
            <person name="Palaniappan K."/>
            <person name="Land M."/>
            <person name="Hauser L."/>
            <person name="Pan C."/>
            <person name="Jeffries C.D."/>
            <person name="Detter J.C."/>
            <person name="Brambilla E.M."/>
            <person name="Rohde M."/>
            <person name="Djao O.D."/>
            <person name="Goker M."/>
            <person name="Sikorski J."/>
            <person name="Tindall B.J."/>
            <person name="Woyke T."/>
            <person name="Bristow J."/>
            <person name="Eisen J.A."/>
            <person name="Markowitz V."/>
            <person name="Hugenholtz P."/>
            <person name="Kyrpides N.C."/>
            <person name="Klenk H.P."/>
            <person name="Mavromatis K."/>
        </authorList>
    </citation>
    <scope>NUCLEOTIDE SEQUENCE [LARGE SCALE GENOMIC DNA]</scope>
    <source>
        <strain evidence="4">ATCC 29530 / DSM 19594 / LMG 11500 / NCIMB 11436 / LSU 4</strain>
    </source>
</reference>
<dbReference type="InterPro" id="IPR024079">
    <property type="entry name" value="MetalloPept_cat_dom_sf"/>
</dbReference>
<evidence type="ECO:0000313" key="3">
    <source>
        <dbReference type="EMBL" id="AEI51888.1"/>
    </source>
</evidence>
<evidence type="ECO:0000259" key="2">
    <source>
        <dbReference type="PROSITE" id="PS50853"/>
    </source>
</evidence>
<reference evidence="4" key="1">
    <citation type="submission" date="2011-06" db="EMBL/GenBank/DDBJ databases">
        <title>The complete genome of chromosome of Runella slithyformis DSM 19594.</title>
        <authorList>
            <consortium name="US DOE Joint Genome Institute (JGI-PGF)"/>
            <person name="Lucas S."/>
            <person name="Han J."/>
            <person name="Lapidus A."/>
            <person name="Bruce D."/>
            <person name="Goodwin L."/>
            <person name="Pitluck S."/>
            <person name="Peters L."/>
            <person name="Kyrpides N."/>
            <person name="Mavromatis K."/>
            <person name="Ivanova N."/>
            <person name="Ovchinnikova G."/>
            <person name="Zhang X."/>
            <person name="Misra M."/>
            <person name="Detter J.C."/>
            <person name="Tapia R."/>
            <person name="Han C."/>
            <person name="Land M."/>
            <person name="Hauser L."/>
            <person name="Markowitz V."/>
            <person name="Cheng J.-F."/>
            <person name="Hugenholtz P."/>
            <person name="Woyke T."/>
            <person name="Wu D."/>
            <person name="Tindall B."/>
            <person name="Faehrich R."/>
            <person name="Brambilla E."/>
            <person name="Klenk H.-P."/>
            <person name="Eisen J.A."/>
        </authorList>
    </citation>
    <scope>NUCLEOTIDE SEQUENCE [LARGE SCALE GENOMIC DNA]</scope>
    <source>
        <strain evidence="4">ATCC 29530 / DSM 19594 / LMG 11500 / NCIMB 11436 / LSU 4</strain>
    </source>
</reference>